<accession>A0A4P7SFH5</accession>
<name>A0A4P7SFH5_9CELL</name>
<organism evidence="4 5">
    <name type="scientific">Cellulomonas shaoxiangyii</name>
    <dbReference type="NCBI Taxonomy" id="2566013"/>
    <lineage>
        <taxon>Bacteria</taxon>
        <taxon>Bacillati</taxon>
        <taxon>Actinomycetota</taxon>
        <taxon>Actinomycetes</taxon>
        <taxon>Micrococcales</taxon>
        <taxon>Cellulomonadaceae</taxon>
        <taxon>Cellulomonas</taxon>
    </lineage>
</organism>
<protein>
    <recommendedName>
        <fullName evidence="3">ApeI dehydratase-like domain-containing protein</fullName>
    </recommendedName>
</protein>
<dbReference type="GO" id="GO:0016829">
    <property type="term" value="F:lyase activity"/>
    <property type="evidence" value="ECO:0007669"/>
    <property type="project" value="UniProtKB-KW"/>
</dbReference>
<dbReference type="InterPro" id="IPR029069">
    <property type="entry name" value="HotDog_dom_sf"/>
</dbReference>
<comment type="similarity">
    <text evidence="1">Belongs to the thioester dehydratase family. FabZ subfamily.</text>
</comment>
<dbReference type="AlphaFoldDB" id="A0A4P7SFH5"/>
<dbReference type="Pfam" id="PF22818">
    <property type="entry name" value="ApeI-like"/>
    <property type="match status" value="1"/>
</dbReference>
<reference evidence="4 5" key="1">
    <citation type="submission" date="2019-04" db="EMBL/GenBank/DDBJ databases">
        <title>Isolation and identification of Cellulomonas shaoxiangyii sp. Nov. isolated from feces of the Tibetan antelopes (Pantholops hodgsonii) in the Qinghai-Tibet plateau of China.</title>
        <authorList>
            <person name="Tian Z."/>
        </authorList>
    </citation>
    <scope>NUCLEOTIDE SEQUENCE [LARGE SCALE GENOMIC DNA]</scope>
    <source>
        <strain evidence="4 5">Z28</strain>
    </source>
</reference>
<dbReference type="PANTHER" id="PTHR30272">
    <property type="entry name" value="3-HYDROXYACYL-[ACYL-CARRIER-PROTEIN] DEHYDRATASE"/>
    <property type="match status" value="1"/>
</dbReference>
<dbReference type="PANTHER" id="PTHR30272:SF1">
    <property type="entry name" value="3-HYDROXYACYL-[ACYL-CARRIER-PROTEIN] DEHYDRATASE"/>
    <property type="match status" value="1"/>
</dbReference>
<feature type="domain" description="ApeI dehydratase-like" evidence="3">
    <location>
        <begin position="19"/>
        <end position="93"/>
    </location>
</feature>
<evidence type="ECO:0000259" key="3">
    <source>
        <dbReference type="Pfam" id="PF22818"/>
    </source>
</evidence>
<dbReference type="EMBL" id="CP039291">
    <property type="protein sequence ID" value="QCB92291.1"/>
    <property type="molecule type" value="Genomic_DNA"/>
</dbReference>
<gene>
    <name evidence="4" type="ORF">E5225_00685</name>
</gene>
<dbReference type="InterPro" id="IPR013114">
    <property type="entry name" value="FabA_FabZ"/>
</dbReference>
<dbReference type="Proteomes" id="UP000296469">
    <property type="component" value="Chromosome"/>
</dbReference>
<dbReference type="SUPFAM" id="SSF54637">
    <property type="entry name" value="Thioesterase/thiol ester dehydrase-isomerase"/>
    <property type="match status" value="2"/>
</dbReference>
<sequence>MSRGPVPVDLTGVPLHVAADDASASLTWPADLLPLRGHYPGLPIVPGVFLVDTAARAAVALVGHGVARPTGVQRVRFLRPVLPGDTTTAHVERATPAPGGGTAVRCRLTVADVPVATVTVVLDGPAALGDPDGAPRVPAQEAVLARDVASVLPHRWPMLLVDRAVAVRSGAWAVTEKAVSAQDWVFDGVGTAGAYPWPLVLESWCQGAGVLAAWERPNPDVLAGDVMLFAGLSDVTFGHGVRPGDVLRHHVRLVRMLDGAVVVTGSSHVGGRTVLTVGSVSMALRPAHALRVPEVAAVTP</sequence>
<proteinExistence type="inferred from homology"/>
<dbReference type="OrthoDB" id="9772788at2"/>
<dbReference type="Pfam" id="PF07977">
    <property type="entry name" value="FabA"/>
    <property type="match status" value="1"/>
</dbReference>
<evidence type="ECO:0000256" key="1">
    <source>
        <dbReference type="ARBA" id="ARBA00009174"/>
    </source>
</evidence>
<evidence type="ECO:0000313" key="5">
    <source>
        <dbReference type="Proteomes" id="UP000296469"/>
    </source>
</evidence>
<keyword evidence="5" id="KW-1185">Reference proteome</keyword>
<evidence type="ECO:0000256" key="2">
    <source>
        <dbReference type="ARBA" id="ARBA00023239"/>
    </source>
</evidence>
<dbReference type="KEGG" id="celz:E5225_00685"/>
<dbReference type="Gene3D" id="3.10.129.10">
    <property type="entry name" value="Hotdog Thioesterase"/>
    <property type="match status" value="2"/>
</dbReference>
<dbReference type="InterPro" id="IPR054545">
    <property type="entry name" value="ApeI-like"/>
</dbReference>
<dbReference type="RefSeq" id="WP_135972550.1">
    <property type="nucleotide sequence ID" value="NZ_CP039291.1"/>
</dbReference>
<evidence type="ECO:0000313" key="4">
    <source>
        <dbReference type="EMBL" id="QCB92291.1"/>
    </source>
</evidence>
<keyword evidence="2" id="KW-0456">Lyase</keyword>